<dbReference type="STRING" id="1123069.ruthe_01727"/>
<dbReference type="InterPro" id="IPR036397">
    <property type="entry name" value="RNaseH_sf"/>
</dbReference>
<evidence type="ECO:0000313" key="2">
    <source>
        <dbReference type="EMBL" id="EPX85467.1"/>
    </source>
</evidence>
<comment type="caution">
    <text evidence="2">The sequence shown here is derived from an EMBL/GenBank/DDBJ whole genome shotgun (WGS) entry which is preliminary data.</text>
</comment>
<name>S9R0Q8_9RHOB</name>
<dbReference type="SUPFAM" id="SSF53098">
    <property type="entry name" value="Ribonuclease H-like"/>
    <property type="match status" value="1"/>
</dbReference>
<dbReference type="GO" id="GO:0015074">
    <property type="term" value="P:DNA integration"/>
    <property type="evidence" value="ECO:0007669"/>
    <property type="project" value="InterPro"/>
</dbReference>
<reference evidence="2 3" key="1">
    <citation type="journal article" date="2013" name="Stand. Genomic Sci.">
        <title>Genome sequence of the reddish-pigmented Rubellimicrobium thermophilum type strain (DSM 16684(T)), a member of the Roseobacter clade.</title>
        <authorList>
            <person name="Fiebig A."/>
            <person name="Riedel T."/>
            <person name="Gronow S."/>
            <person name="Petersen J."/>
            <person name="Klenk H.P."/>
            <person name="Goker M."/>
        </authorList>
    </citation>
    <scope>NUCLEOTIDE SEQUENCE [LARGE SCALE GENOMIC DNA]</scope>
    <source>
        <strain evidence="2 3">DSM 16684</strain>
    </source>
</reference>
<feature type="domain" description="Integrase catalytic" evidence="1">
    <location>
        <begin position="98"/>
        <end position="273"/>
    </location>
</feature>
<dbReference type="Gene3D" id="3.30.420.10">
    <property type="entry name" value="Ribonuclease H-like superfamily/Ribonuclease H"/>
    <property type="match status" value="1"/>
</dbReference>
<keyword evidence="3" id="KW-1185">Reference proteome</keyword>
<dbReference type="EMBL" id="AOLV01000014">
    <property type="protein sequence ID" value="EPX85467.1"/>
    <property type="molecule type" value="Genomic_DNA"/>
</dbReference>
<dbReference type="InterPro" id="IPR001584">
    <property type="entry name" value="Integrase_cat-core"/>
</dbReference>
<dbReference type="PROSITE" id="PS50994">
    <property type="entry name" value="INTEGRASE"/>
    <property type="match status" value="1"/>
</dbReference>
<dbReference type="GO" id="GO:0003676">
    <property type="term" value="F:nucleic acid binding"/>
    <property type="evidence" value="ECO:0007669"/>
    <property type="project" value="InterPro"/>
</dbReference>
<dbReference type="HOGENOM" id="CLU_027402_31_0_5"/>
<dbReference type="PATRIC" id="fig|1123069.3.peg.1694"/>
<accession>S9R0Q8</accession>
<dbReference type="PANTHER" id="PTHR47515">
    <property type="entry name" value="LOW CALCIUM RESPONSE LOCUS PROTEIN T"/>
    <property type="match status" value="1"/>
</dbReference>
<proteinExistence type="predicted"/>
<evidence type="ECO:0000313" key="3">
    <source>
        <dbReference type="Proteomes" id="UP000015346"/>
    </source>
</evidence>
<evidence type="ECO:0000259" key="1">
    <source>
        <dbReference type="PROSITE" id="PS50994"/>
    </source>
</evidence>
<gene>
    <name evidence="2" type="ORF">ruthe_01727</name>
</gene>
<sequence length="273" mass="30827">MKGASIALACRAFGVSETCFRCGAKRNNENEMIADLLLGLTNVHKSWGFGLCFMPLRNVKGHVCNHKRVHRISCELGLNLRIKPRRRLKRGKPEELAAPDAPNLIGSMDFMADRLADGRQSRLPNALDDFNCEGLGIEGDFALPAERVVRLLNPSLGKRSIGPFPDPPPHRMAREAIGNQGRQRPRTCQFHAEDLGREAGHRPDLHSARKPQQNAYVERYNRTVRHEWLDLYILETIEEAQDFATQWLWTYNNDRLNMGIGGITPAQKLKMAA</sequence>
<dbReference type="Proteomes" id="UP000015346">
    <property type="component" value="Unassembled WGS sequence"/>
</dbReference>
<dbReference type="PANTHER" id="PTHR47515:SF2">
    <property type="entry name" value="INTEGRASE CORE DOMAIN PROTEIN"/>
    <property type="match status" value="1"/>
</dbReference>
<dbReference type="AlphaFoldDB" id="S9R0Q8"/>
<organism evidence="2 3">
    <name type="scientific">Rubellimicrobium thermophilum DSM 16684</name>
    <dbReference type="NCBI Taxonomy" id="1123069"/>
    <lineage>
        <taxon>Bacteria</taxon>
        <taxon>Pseudomonadati</taxon>
        <taxon>Pseudomonadota</taxon>
        <taxon>Alphaproteobacteria</taxon>
        <taxon>Rhodobacterales</taxon>
        <taxon>Roseobacteraceae</taxon>
        <taxon>Rubellimicrobium</taxon>
    </lineage>
</organism>
<protein>
    <submittedName>
        <fullName evidence="2">Transposase</fullName>
    </submittedName>
</protein>
<dbReference type="InterPro" id="IPR012337">
    <property type="entry name" value="RNaseH-like_sf"/>
</dbReference>
<dbReference type="Pfam" id="PF13683">
    <property type="entry name" value="rve_3"/>
    <property type="match status" value="1"/>
</dbReference>